<evidence type="ECO:0000256" key="2">
    <source>
        <dbReference type="ARBA" id="ARBA00022638"/>
    </source>
</evidence>
<feature type="domain" description="Peptidoglycan binding-like" evidence="3">
    <location>
        <begin position="273"/>
        <end position="326"/>
    </location>
</feature>
<feature type="domain" description="N-acetylmuramoyl-L-alanine amidase" evidence="4">
    <location>
        <begin position="51"/>
        <end position="124"/>
    </location>
</feature>
<accession>A0A172JII6</accession>
<dbReference type="KEGG" id="vg:29058990"/>
<dbReference type="InterPro" id="IPR002477">
    <property type="entry name" value="Peptidoglycan-bd-like"/>
</dbReference>
<dbReference type="Pfam" id="PF01510">
    <property type="entry name" value="Amidase_2"/>
    <property type="match status" value="1"/>
</dbReference>
<dbReference type="InterPro" id="IPR036505">
    <property type="entry name" value="Amidase/PGRP_sf"/>
</dbReference>
<name>A0A172JII6_BPPB1</name>
<sequence length="404" mass="46136">MSLNIIETYLTPNGEPRKGNRPLFLILFSSERSGCSIYDLDREDKYENGKTMFRGHFFISKEGVIFRGRSLDTIGEFAHDDQTGMDFNRNSIGICVEGDYTSELMPTIQKNSIVLLIQYLRNNNSTLKTIYALDEILTDKSNPGIFFPLNEIIANVLNVSIEPVRKAPNGLLRYAFGNRTLYFDSKKPITGNDVTELQTMLNLFGFNCDTNGYFDNTTMLAVLNFQKSYNLIPDGIVNDETFSLIKKLSLKFFENRMTFSRILYFDNNNQLYGNDIKRLQNRLQLLGYECNSNGFYDSSTESAVKNFQESHSLTVDGKVGPITWSQITDTSFTFIKRTLMYTTPMLFGDDVRLVQQRLNDLGYILEPTGWFDETTMQAVIKFQSSKGMKADGIINDSTAKQLFK</sequence>
<dbReference type="GO" id="GO:0042742">
    <property type="term" value="P:defense response to bacterium"/>
    <property type="evidence" value="ECO:0007669"/>
    <property type="project" value="UniProtKB-KW"/>
</dbReference>
<dbReference type="InterPro" id="IPR002502">
    <property type="entry name" value="Amidase_domain"/>
</dbReference>
<dbReference type="OrthoDB" id="12686at10239"/>
<dbReference type="GO" id="GO:0008745">
    <property type="term" value="F:N-acetylmuramoyl-L-alanine amidase activity"/>
    <property type="evidence" value="ECO:0007669"/>
    <property type="project" value="InterPro"/>
</dbReference>
<keyword evidence="2" id="KW-0081">Bacteriolytic enzyme</keyword>
<dbReference type="Gene3D" id="1.10.101.10">
    <property type="entry name" value="PGBD-like superfamily/PGBD"/>
    <property type="match status" value="3"/>
</dbReference>
<reference evidence="5 6" key="1">
    <citation type="journal article" date="2016" name="Virology">
        <title>The genome of AR9, a giant transducing Bacillus phage encoding two multisubunit RNA polymerases.</title>
        <authorList>
            <person name="Lavysh D."/>
            <person name="Sokolova M."/>
            <person name="Minakhin L."/>
            <person name="Yakunina M."/>
            <person name="Artamonova T."/>
            <person name="Kozyavkin S."/>
            <person name="Makarova K.S."/>
            <person name="Koonin E.V."/>
            <person name="Severinov K."/>
        </authorList>
    </citation>
    <scope>NUCLEOTIDE SEQUENCE [LARGE SCALE GENOMIC DNA]</scope>
</reference>
<dbReference type="GeneID" id="29058990"/>
<evidence type="ECO:0000313" key="6">
    <source>
        <dbReference type="Proteomes" id="UP000202618"/>
    </source>
</evidence>
<feature type="domain" description="Peptidoglycan binding-like" evidence="3">
    <location>
        <begin position="190"/>
        <end position="243"/>
    </location>
</feature>
<gene>
    <name evidence="5" type="ORF">AR9_g272</name>
</gene>
<dbReference type="InterPro" id="IPR036366">
    <property type="entry name" value="PGBDSf"/>
</dbReference>
<dbReference type="GO" id="GO:0001897">
    <property type="term" value="P:symbiont-mediated cytolysis of host cell"/>
    <property type="evidence" value="ECO:0007669"/>
    <property type="project" value="UniProtKB-ARBA"/>
</dbReference>
<feature type="domain" description="Peptidoglycan binding-like" evidence="3">
    <location>
        <begin position="348"/>
        <end position="402"/>
    </location>
</feature>
<dbReference type="Gene3D" id="3.40.80.10">
    <property type="entry name" value="Peptidoglycan recognition protein-like"/>
    <property type="match status" value="1"/>
</dbReference>
<protein>
    <submittedName>
        <fullName evidence="5">N-acetylmuramoyl-L-alanine amidase</fullName>
    </submittedName>
</protein>
<dbReference type="RefSeq" id="YP_009283176.1">
    <property type="nucleotide sequence ID" value="NC_031039.1"/>
</dbReference>
<dbReference type="Pfam" id="PF01471">
    <property type="entry name" value="PG_binding_1"/>
    <property type="match status" value="3"/>
</dbReference>
<dbReference type="CDD" id="cd06583">
    <property type="entry name" value="PGRP"/>
    <property type="match status" value="1"/>
</dbReference>
<dbReference type="EMBL" id="KU878088">
    <property type="protein sequence ID" value="AMS01356.1"/>
    <property type="molecule type" value="Genomic_DNA"/>
</dbReference>
<evidence type="ECO:0000259" key="3">
    <source>
        <dbReference type="Pfam" id="PF01471"/>
    </source>
</evidence>
<dbReference type="SUPFAM" id="SSF55846">
    <property type="entry name" value="N-acetylmuramoyl-L-alanine amidase-like"/>
    <property type="match status" value="1"/>
</dbReference>
<evidence type="ECO:0000259" key="4">
    <source>
        <dbReference type="Pfam" id="PF01510"/>
    </source>
</evidence>
<organism evidence="5 6">
    <name type="scientific">Bacillus phage AR9</name>
    <dbReference type="NCBI Taxonomy" id="1815509"/>
    <lineage>
        <taxon>Viruses</taxon>
        <taxon>Duplodnaviria</taxon>
        <taxon>Heunggongvirae</taxon>
        <taxon>Uroviricota</taxon>
        <taxon>Caudoviricetes</taxon>
        <taxon>Takahashivirus</taxon>
        <taxon>Bacillus phage PBS1</taxon>
    </lineage>
</organism>
<evidence type="ECO:0000313" key="5">
    <source>
        <dbReference type="EMBL" id="AMS01356.1"/>
    </source>
</evidence>
<keyword evidence="1" id="KW-0929">Antimicrobial</keyword>
<dbReference type="InterPro" id="IPR036365">
    <property type="entry name" value="PGBD-like_sf"/>
</dbReference>
<dbReference type="GO" id="GO:0009253">
    <property type="term" value="P:peptidoglycan catabolic process"/>
    <property type="evidence" value="ECO:0007669"/>
    <property type="project" value="InterPro"/>
</dbReference>
<evidence type="ECO:0000256" key="1">
    <source>
        <dbReference type="ARBA" id="ARBA00022529"/>
    </source>
</evidence>
<dbReference type="SUPFAM" id="SSF47090">
    <property type="entry name" value="PGBD-like"/>
    <property type="match status" value="3"/>
</dbReference>
<proteinExistence type="predicted"/>
<dbReference type="Proteomes" id="UP000202618">
    <property type="component" value="Segment"/>
</dbReference>